<feature type="region of interest" description="Disordered" evidence="1">
    <location>
        <begin position="271"/>
        <end position="294"/>
    </location>
</feature>
<dbReference type="EMBL" id="JAHHHV010000003">
    <property type="protein sequence ID" value="MBW4463987.1"/>
    <property type="molecule type" value="Genomic_DNA"/>
</dbReference>
<evidence type="ECO:0000256" key="1">
    <source>
        <dbReference type="SAM" id="MobiDB-lite"/>
    </source>
</evidence>
<feature type="domain" description="D-alanyl-D-alanine carboxypeptidase-like core" evidence="3">
    <location>
        <begin position="132"/>
        <end position="261"/>
    </location>
</feature>
<comment type="caution">
    <text evidence="4">The sequence shown here is derived from an EMBL/GenBank/DDBJ whole genome shotgun (WGS) entry which is preliminary data.</text>
</comment>
<protein>
    <submittedName>
        <fullName evidence="4">M15 family metallopeptidase</fullName>
    </submittedName>
</protein>
<sequence>MDDQGLSPIKDELPELSALSTQDIPTAVRESASAPYSPVRSAKLNSKAAKQPNLTQVLLILGLGLAALSLPLWLLRDRLMPQAAADRPAPSTSPLPSSASPTASPAEMLGHSYYAEAPAAELVLLSSGDGILLRKAAAQKFEEMLEAAAADGISLSVISGFRSIADQNTLFFDVKAARGEDSAERAAVSAPPGYSEHHTGYAVDIGDSAAPSADLQFSFEQTKAFKWLERNAAYYSFEMSFPKDNLKGVSYEPWHWRFVGDSQSLETFYRARSDSTLTPQNSPADSDSGSASEN</sequence>
<feature type="region of interest" description="Disordered" evidence="1">
    <location>
        <begin position="85"/>
        <end position="104"/>
    </location>
</feature>
<dbReference type="CDD" id="cd14852">
    <property type="entry name" value="LD-carboxypeptidase"/>
    <property type="match status" value="1"/>
</dbReference>
<dbReference type="PANTHER" id="PTHR34385:SF1">
    <property type="entry name" value="PEPTIDOGLYCAN L-ALANYL-D-GLUTAMATE ENDOPEPTIDASE CWLK"/>
    <property type="match status" value="1"/>
</dbReference>
<evidence type="ECO:0000259" key="3">
    <source>
        <dbReference type="Pfam" id="PF02557"/>
    </source>
</evidence>
<dbReference type="InterPro" id="IPR058193">
    <property type="entry name" value="VanY/YodJ_core_dom"/>
</dbReference>
<organism evidence="4 5">
    <name type="scientific">Pegethrix bostrychoides GSE-TBD4-15B</name>
    <dbReference type="NCBI Taxonomy" id="2839662"/>
    <lineage>
        <taxon>Bacteria</taxon>
        <taxon>Bacillati</taxon>
        <taxon>Cyanobacteriota</taxon>
        <taxon>Cyanophyceae</taxon>
        <taxon>Oculatellales</taxon>
        <taxon>Oculatellaceae</taxon>
        <taxon>Pegethrix</taxon>
    </lineage>
</organism>
<reference evidence="4" key="1">
    <citation type="submission" date="2021-05" db="EMBL/GenBank/DDBJ databases">
        <authorList>
            <person name="Pietrasiak N."/>
            <person name="Ward R."/>
            <person name="Stajich J.E."/>
            <person name="Kurbessoian T."/>
        </authorList>
    </citation>
    <scope>NUCLEOTIDE SEQUENCE</scope>
    <source>
        <strain evidence="4">GSE-TBD4-15B</strain>
    </source>
</reference>
<keyword evidence="2" id="KW-1133">Transmembrane helix</keyword>
<name>A0A951P6Q5_9CYAN</name>
<evidence type="ECO:0000313" key="5">
    <source>
        <dbReference type="Proteomes" id="UP000707356"/>
    </source>
</evidence>
<dbReference type="Proteomes" id="UP000707356">
    <property type="component" value="Unassembled WGS sequence"/>
</dbReference>
<dbReference type="AlphaFoldDB" id="A0A951P6Q5"/>
<evidence type="ECO:0000256" key="2">
    <source>
        <dbReference type="SAM" id="Phobius"/>
    </source>
</evidence>
<dbReference type="GO" id="GO:0006508">
    <property type="term" value="P:proteolysis"/>
    <property type="evidence" value="ECO:0007669"/>
    <property type="project" value="InterPro"/>
</dbReference>
<dbReference type="SUPFAM" id="SSF55166">
    <property type="entry name" value="Hedgehog/DD-peptidase"/>
    <property type="match status" value="1"/>
</dbReference>
<feature type="compositionally biased region" description="Polar residues" evidence="1">
    <location>
        <begin position="274"/>
        <end position="294"/>
    </location>
</feature>
<evidence type="ECO:0000313" key="4">
    <source>
        <dbReference type="EMBL" id="MBW4463987.1"/>
    </source>
</evidence>
<feature type="compositionally biased region" description="Low complexity" evidence="1">
    <location>
        <begin position="88"/>
        <end position="104"/>
    </location>
</feature>
<accession>A0A951P6Q5</accession>
<proteinExistence type="predicted"/>
<feature type="transmembrane region" description="Helical" evidence="2">
    <location>
        <begin position="54"/>
        <end position="75"/>
    </location>
</feature>
<gene>
    <name evidence="4" type="ORF">KME07_00910</name>
</gene>
<reference evidence="4" key="2">
    <citation type="journal article" date="2022" name="Microbiol. Resour. Announc.">
        <title>Metagenome Sequencing to Explore Phylogenomics of Terrestrial Cyanobacteria.</title>
        <authorList>
            <person name="Ward R.D."/>
            <person name="Stajich J.E."/>
            <person name="Johansen J.R."/>
            <person name="Huntemann M."/>
            <person name="Clum A."/>
            <person name="Foster B."/>
            <person name="Foster B."/>
            <person name="Roux S."/>
            <person name="Palaniappan K."/>
            <person name="Varghese N."/>
            <person name="Mukherjee S."/>
            <person name="Reddy T.B.K."/>
            <person name="Daum C."/>
            <person name="Copeland A."/>
            <person name="Chen I.A."/>
            <person name="Ivanova N.N."/>
            <person name="Kyrpides N.C."/>
            <person name="Shapiro N."/>
            <person name="Eloe-Fadrosh E.A."/>
            <person name="Pietrasiak N."/>
        </authorList>
    </citation>
    <scope>NUCLEOTIDE SEQUENCE</scope>
    <source>
        <strain evidence="4">GSE-TBD4-15B</strain>
    </source>
</reference>
<dbReference type="Pfam" id="PF02557">
    <property type="entry name" value="VanY"/>
    <property type="match status" value="1"/>
</dbReference>
<dbReference type="InterPro" id="IPR003709">
    <property type="entry name" value="VanY-like_core_dom"/>
</dbReference>
<dbReference type="Gene3D" id="3.30.1380.10">
    <property type="match status" value="1"/>
</dbReference>
<keyword evidence="2" id="KW-0812">Transmembrane</keyword>
<dbReference type="GO" id="GO:0008233">
    <property type="term" value="F:peptidase activity"/>
    <property type="evidence" value="ECO:0007669"/>
    <property type="project" value="InterPro"/>
</dbReference>
<keyword evidence="2" id="KW-0472">Membrane</keyword>
<dbReference type="PANTHER" id="PTHR34385">
    <property type="entry name" value="D-ALANYL-D-ALANINE CARBOXYPEPTIDASE"/>
    <property type="match status" value="1"/>
</dbReference>
<dbReference type="InterPro" id="IPR009045">
    <property type="entry name" value="Zn_M74/Hedgehog-like"/>
</dbReference>
<dbReference type="InterPro" id="IPR052179">
    <property type="entry name" value="DD-CPase-like"/>
</dbReference>
<feature type="region of interest" description="Disordered" evidence="1">
    <location>
        <begin position="1"/>
        <end position="36"/>
    </location>
</feature>